<feature type="modified residue" description="4-aspartylphosphate" evidence="3">
    <location>
        <position position="63"/>
    </location>
</feature>
<dbReference type="PROSITE" id="PS50110">
    <property type="entry name" value="RESPONSE_REGULATORY"/>
    <property type="match status" value="1"/>
</dbReference>
<evidence type="ECO:0000313" key="6">
    <source>
        <dbReference type="EMBL" id="MDT0350142.1"/>
    </source>
</evidence>
<dbReference type="PANTHER" id="PTHR43214:SF43">
    <property type="entry name" value="TWO-COMPONENT RESPONSE REGULATOR"/>
    <property type="match status" value="1"/>
</dbReference>
<sequence length="218" mass="23227">MTGETIRVFVVDDHEVVRLGLRAFLGATPGIEVVGEAADGRSALQDLDALAARDALPDVVLMDLVMPEPDGVATTALVKKAHPAVDVVVVTSFGEAHRVQGALEAGATGYVLKDAEVDEIVEAIRAAHRGEVHLDAAVARVLTRSLVAPRRGVAALTARERDVLVLVAEGRSNREIGRMLSIGERTVQTHLGNVLMKLELSSRTQAALWAVREGLVRL</sequence>
<dbReference type="SMART" id="SM00448">
    <property type="entry name" value="REC"/>
    <property type="match status" value="1"/>
</dbReference>
<gene>
    <name evidence="6" type="ORF">RM445_11465</name>
</gene>
<keyword evidence="7" id="KW-1185">Reference proteome</keyword>
<evidence type="ECO:0000313" key="7">
    <source>
        <dbReference type="Proteomes" id="UP001183202"/>
    </source>
</evidence>
<dbReference type="CDD" id="cd06170">
    <property type="entry name" value="LuxR_C_like"/>
    <property type="match status" value="1"/>
</dbReference>
<dbReference type="SMART" id="SM00421">
    <property type="entry name" value="HTH_LUXR"/>
    <property type="match status" value="1"/>
</dbReference>
<dbReference type="Proteomes" id="UP001183202">
    <property type="component" value="Unassembled WGS sequence"/>
</dbReference>
<dbReference type="EMBL" id="JAVREJ010000006">
    <property type="protein sequence ID" value="MDT0350142.1"/>
    <property type="molecule type" value="Genomic_DNA"/>
</dbReference>
<dbReference type="PANTHER" id="PTHR43214">
    <property type="entry name" value="TWO-COMPONENT RESPONSE REGULATOR"/>
    <property type="match status" value="1"/>
</dbReference>
<evidence type="ECO:0000256" key="3">
    <source>
        <dbReference type="PROSITE-ProRule" id="PRU00169"/>
    </source>
</evidence>
<accession>A0ABU2N9B4</accession>
<organism evidence="6 7">
    <name type="scientific">Pseudonocardia charpentierae</name>
    <dbReference type="NCBI Taxonomy" id="3075545"/>
    <lineage>
        <taxon>Bacteria</taxon>
        <taxon>Bacillati</taxon>
        <taxon>Actinomycetota</taxon>
        <taxon>Actinomycetes</taxon>
        <taxon>Pseudonocardiales</taxon>
        <taxon>Pseudonocardiaceae</taxon>
        <taxon>Pseudonocardia</taxon>
    </lineage>
</organism>
<dbReference type="Pfam" id="PF00196">
    <property type="entry name" value="GerE"/>
    <property type="match status" value="1"/>
</dbReference>
<dbReference type="Gene3D" id="3.40.50.2300">
    <property type="match status" value="1"/>
</dbReference>
<dbReference type="InterPro" id="IPR039420">
    <property type="entry name" value="WalR-like"/>
</dbReference>
<evidence type="ECO:0000256" key="2">
    <source>
        <dbReference type="ARBA" id="ARBA00023125"/>
    </source>
</evidence>
<feature type="domain" description="Response regulatory" evidence="5">
    <location>
        <begin position="7"/>
        <end position="128"/>
    </location>
</feature>
<comment type="caution">
    <text evidence="6">The sequence shown here is derived from an EMBL/GenBank/DDBJ whole genome shotgun (WGS) entry which is preliminary data.</text>
</comment>
<dbReference type="Pfam" id="PF00072">
    <property type="entry name" value="Response_reg"/>
    <property type="match status" value="1"/>
</dbReference>
<name>A0ABU2N9B4_9PSEU</name>
<dbReference type="InterPro" id="IPR016032">
    <property type="entry name" value="Sig_transdc_resp-reg_C-effctor"/>
</dbReference>
<keyword evidence="2" id="KW-0238">DNA-binding</keyword>
<dbReference type="CDD" id="cd17535">
    <property type="entry name" value="REC_NarL-like"/>
    <property type="match status" value="1"/>
</dbReference>
<dbReference type="InterPro" id="IPR000792">
    <property type="entry name" value="Tscrpt_reg_LuxR_C"/>
</dbReference>
<dbReference type="PROSITE" id="PS50043">
    <property type="entry name" value="HTH_LUXR_2"/>
    <property type="match status" value="1"/>
</dbReference>
<dbReference type="InterPro" id="IPR058245">
    <property type="entry name" value="NreC/VraR/RcsB-like_REC"/>
</dbReference>
<dbReference type="SUPFAM" id="SSF46894">
    <property type="entry name" value="C-terminal effector domain of the bipartite response regulators"/>
    <property type="match status" value="1"/>
</dbReference>
<dbReference type="PROSITE" id="PS00622">
    <property type="entry name" value="HTH_LUXR_1"/>
    <property type="match status" value="1"/>
</dbReference>
<dbReference type="InterPro" id="IPR011006">
    <property type="entry name" value="CheY-like_superfamily"/>
</dbReference>
<reference evidence="7" key="1">
    <citation type="submission" date="2023-07" db="EMBL/GenBank/DDBJ databases">
        <title>30 novel species of actinomycetes from the DSMZ collection.</title>
        <authorList>
            <person name="Nouioui I."/>
        </authorList>
    </citation>
    <scope>NUCLEOTIDE SEQUENCE [LARGE SCALE GENOMIC DNA]</scope>
    <source>
        <strain evidence="7">DSM 45834</strain>
    </source>
</reference>
<evidence type="ECO:0000256" key="1">
    <source>
        <dbReference type="ARBA" id="ARBA00022553"/>
    </source>
</evidence>
<feature type="domain" description="HTH luxR-type" evidence="4">
    <location>
        <begin position="149"/>
        <end position="214"/>
    </location>
</feature>
<dbReference type="PRINTS" id="PR00038">
    <property type="entry name" value="HTHLUXR"/>
</dbReference>
<keyword evidence="1 3" id="KW-0597">Phosphoprotein</keyword>
<dbReference type="InterPro" id="IPR001789">
    <property type="entry name" value="Sig_transdc_resp-reg_receiver"/>
</dbReference>
<protein>
    <submittedName>
        <fullName evidence="6">Response regulator transcription factor</fullName>
    </submittedName>
</protein>
<dbReference type="SUPFAM" id="SSF52172">
    <property type="entry name" value="CheY-like"/>
    <property type="match status" value="1"/>
</dbReference>
<evidence type="ECO:0000259" key="5">
    <source>
        <dbReference type="PROSITE" id="PS50110"/>
    </source>
</evidence>
<proteinExistence type="predicted"/>
<evidence type="ECO:0000259" key="4">
    <source>
        <dbReference type="PROSITE" id="PS50043"/>
    </source>
</evidence>
<dbReference type="RefSeq" id="WP_311556167.1">
    <property type="nucleotide sequence ID" value="NZ_JAVREJ010000006.1"/>
</dbReference>